<keyword evidence="6" id="KW-0274">FAD</keyword>
<evidence type="ECO:0000256" key="4">
    <source>
        <dbReference type="ARBA" id="ARBA00022630"/>
    </source>
</evidence>
<dbReference type="GO" id="GO:0006108">
    <property type="term" value="P:malate metabolic process"/>
    <property type="evidence" value="ECO:0007669"/>
    <property type="project" value="UniProtKB-ARBA"/>
</dbReference>
<evidence type="ECO:0000256" key="11">
    <source>
        <dbReference type="ARBA" id="ARBA00039003"/>
    </source>
</evidence>
<comment type="similarity">
    <text evidence="3">Belongs to the FAD-binding oxidoreductase/transferase type 4 family.</text>
</comment>
<evidence type="ECO:0000256" key="7">
    <source>
        <dbReference type="ARBA" id="ARBA00022833"/>
    </source>
</evidence>
<proteinExistence type="inferred from homology"/>
<protein>
    <recommendedName>
        <fullName evidence="12">D-2-hydroxyglutarate dehydrogenase, mitochondrial</fullName>
        <ecNumber evidence="11">1.1.99.39</ecNumber>
    </recommendedName>
</protein>
<evidence type="ECO:0000313" key="19">
    <source>
        <dbReference type="Proteomes" id="UP000800035"/>
    </source>
</evidence>
<dbReference type="Pfam" id="PF02913">
    <property type="entry name" value="FAD-oxidase_C"/>
    <property type="match status" value="1"/>
</dbReference>
<dbReference type="Gene3D" id="3.30.43.10">
    <property type="entry name" value="Uridine Diphospho-n-acetylenolpyruvylglucosamine Reductase, domain 2"/>
    <property type="match status" value="1"/>
</dbReference>
<dbReference type="GO" id="GO:0046872">
    <property type="term" value="F:metal ion binding"/>
    <property type="evidence" value="ECO:0007669"/>
    <property type="project" value="UniProtKB-KW"/>
</dbReference>
<evidence type="ECO:0000256" key="9">
    <source>
        <dbReference type="ARBA" id="ARBA00023002"/>
    </source>
</evidence>
<keyword evidence="9" id="KW-0560">Oxidoreductase</keyword>
<sequence>MSTRLAALTRRTVLSSRSATCPKTLRPAVQVRWATSATSEPHQQDANGTVKGASTPTKRIEYTSKKYPEIKRDSRFAELSQENVNYFKELLGSESAVLDGVSKDASEDIEPFNSDWMRKFRGHTKLVLKPSSTDEVSKILKYCNENMLAVVPQGGNTGLVGGSVPVFDEIVISMQKMNNIRSFDEVSGIFVADAGVILEVADNYLAERNHIFPLDLGAKGSCHIGGNVATNAGGLRLLRYGSLHGNVLGIEAVLPDGRIMNDLSTLRKNNTGYDLKQLFIGGEGTIGIITAVSIICPRRSPAVNVAYFGLESFDHAQKAFRAAKNQLSEILSAFEMMDGRTQKLLKTVSGKKMPLEGEHPFYCLIETSGSNTDHDSEKLQAFLEHVMEAEIVSDGVLSENQTQSAELWACREGITEILGYWGGVYKYDLSLPIADLYALVDDTRERLTQAGFIGDDDSHPVIDVVGYGHMGDANLHLNIPVRRFEKEVEKTIEPWVYEWVQKKNGSISAEHGLGVTKKPYIGYSRDEGMVGMMKQVKNLYDPNGIMNPYKYI</sequence>
<dbReference type="OrthoDB" id="5332616at2759"/>
<dbReference type="FunFam" id="3.30.465.10:FF:000053">
    <property type="entry name" value="D-lactate dehydrogenase (Cytochrome), putative"/>
    <property type="match status" value="1"/>
</dbReference>
<dbReference type="GO" id="GO:0005739">
    <property type="term" value="C:mitochondrion"/>
    <property type="evidence" value="ECO:0007669"/>
    <property type="project" value="UniProtKB-SubCell"/>
</dbReference>
<keyword evidence="10" id="KW-0496">Mitochondrion</keyword>
<keyword evidence="8" id="KW-0809">Transit peptide</keyword>
<dbReference type="InterPro" id="IPR016166">
    <property type="entry name" value="FAD-bd_PCMH"/>
</dbReference>
<dbReference type="SUPFAM" id="SSF56176">
    <property type="entry name" value="FAD-binding/transporter-associated domain-like"/>
    <property type="match status" value="1"/>
</dbReference>
<comment type="subcellular location">
    <subcellularLocation>
        <location evidence="2">Mitochondrion</location>
    </subcellularLocation>
</comment>
<dbReference type="Proteomes" id="UP000800035">
    <property type="component" value="Unassembled WGS sequence"/>
</dbReference>
<comment type="catalytic activity">
    <reaction evidence="15">
        <text>(R)-lactate + 2 Fe(III)-[cytochrome c] = 2 Fe(II)-[cytochrome c] + pyruvate + 2 H(+)</text>
        <dbReference type="Rhea" id="RHEA:13521"/>
        <dbReference type="Rhea" id="RHEA-COMP:10350"/>
        <dbReference type="Rhea" id="RHEA-COMP:14399"/>
        <dbReference type="ChEBI" id="CHEBI:15361"/>
        <dbReference type="ChEBI" id="CHEBI:15378"/>
        <dbReference type="ChEBI" id="CHEBI:16004"/>
        <dbReference type="ChEBI" id="CHEBI:29033"/>
        <dbReference type="ChEBI" id="CHEBI:29034"/>
        <dbReference type="EC" id="1.1.2.4"/>
    </reaction>
</comment>
<accession>A0A6A5TNH4</accession>
<evidence type="ECO:0000256" key="12">
    <source>
        <dbReference type="ARBA" id="ARBA00039639"/>
    </source>
</evidence>
<dbReference type="GO" id="GO:0051990">
    <property type="term" value="F:(R)-2-hydroxyglutarate dehydrogenase activity"/>
    <property type="evidence" value="ECO:0007669"/>
    <property type="project" value="UniProtKB-EC"/>
</dbReference>
<dbReference type="Gene3D" id="3.30.70.2740">
    <property type="match status" value="1"/>
</dbReference>
<dbReference type="InterPro" id="IPR006094">
    <property type="entry name" value="Oxid_FAD_bind_N"/>
</dbReference>
<comment type="cofactor">
    <cofactor evidence="1">
        <name>FAD</name>
        <dbReference type="ChEBI" id="CHEBI:57692"/>
    </cofactor>
</comment>
<dbReference type="GO" id="GO:0004458">
    <property type="term" value="F:D-lactate dehydrogenase (cytochrome) activity"/>
    <property type="evidence" value="ECO:0007669"/>
    <property type="project" value="UniProtKB-EC"/>
</dbReference>
<organism evidence="18 19">
    <name type="scientific">Byssothecium circinans</name>
    <dbReference type="NCBI Taxonomy" id="147558"/>
    <lineage>
        <taxon>Eukaryota</taxon>
        <taxon>Fungi</taxon>
        <taxon>Dikarya</taxon>
        <taxon>Ascomycota</taxon>
        <taxon>Pezizomycotina</taxon>
        <taxon>Dothideomycetes</taxon>
        <taxon>Pleosporomycetidae</taxon>
        <taxon>Pleosporales</taxon>
        <taxon>Massarineae</taxon>
        <taxon>Massarinaceae</taxon>
        <taxon>Byssothecium</taxon>
    </lineage>
</organism>
<evidence type="ECO:0000256" key="15">
    <source>
        <dbReference type="ARBA" id="ARBA00051436"/>
    </source>
</evidence>
<dbReference type="Gene3D" id="3.30.465.10">
    <property type="match status" value="1"/>
</dbReference>
<dbReference type="PROSITE" id="PS51387">
    <property type="entry name" value="FAD_PCMH"/>
    <property type="match status" value="1"/>
</dbReference>
<evidence type="ECO:0000256" key="6">
    <source>
        <dbReference type="ARBA" id="ARBA00022827"/>
    </source>
</evidence>
<gene>
    <name evidence="18" type="ORF">CC80DRAFT_517745</name>
</gene>
<evidence type="ECO:0000256" key="14">
    <source>
        <dbReference type="ARBA" id="ARBA00049267"/>
    </source>
</evidence>
<dbReference type="InterPro" id="IPR016164">
    <property type="entry name" value="FAD-linked_Oxase-like_C"/>
</dbReference>
<comment type="function">
    <text evidence="13">Catalyzes the oxidation of D-2-hydroxyglutarate (D-2-HG) to alpha-ketoglutarate. Also catalyzes the oxidation of other D-2-hydroxyacids, such as D-malate (D-MAL) and D-lactate (D-LAC). Exhibits high activities towards D-2-HG and D-MAL but a very weak activity towards D-LAC.</text>
</comment>
<dbReference type="FunFam" id="3.30.70.2190:FF:000001">
    <property type="entry name" value="D-2-hydroxyglutarate dehydrogenase mitochondrial"/>
    <property type="match status" value="1"/>
</dbReference>
<dbReference type="Gene3D" id="3.30.70.2190">
    <property type="match status" value="1"/>
</dbReference>
<evidence type="ECO:0000256" key="10">
    <source>
        <dbReference type="ARBA" id="ARBA00023128"/>
    </source>
</evidence>
<feature type="domain" description="FAD-binding PCMH-type" evidence="17">
    <location>
        <begin position="120"/>
        <end position="299"/>
    </location>
</feature>
<evidence type="ECO:0000256" key="5">
    <source>
        <dbReference type="ARBA" id="ARBA00022723"/>
    </source>
</evidence>
<evidence type="ECO:0000256" key="13">
    <source>
        <dbReference type="ARBA" id="ARBA00045410"/>
    </source>
</evidence>
<dbReference type="Gene3D" id="1.10.45.10">
    <property type="entry name" value="Vanillyl-alcohol Oxidase, Chain A, domain 4"/>
    <property type="match status" value="1"/>
</dbReference>
<dbReference type="PANTHER" id="PTHR43716">
    <property type="entry name" value="D-2-HYDROXYGLUTARATE DEHYDROGENASE, MITOCHONDRIAL"/>
    <property type="match status" value="1"/>
</dbReference>
<keyword evidence="7" id="KW-0862">Zinc</keyword>
<dbReference type="InterPro" id="IPR016169">
    <property type="entry name" value="FAD-bd_PCMH_sub2"/>
</dbReference>
<evidence type="ECO:0000256" key="8">
    <source>
        <dbReference type="ARBA" id="ARBA00022946"/>
    </source>
</evidence>
<comment type="catalytic activity">
    <reaction evidence="14">
        <text>(R)-malate + A = oxaloacetate + AH2</text>
        <dbReference type="Rhea" id="RHEA:67460"/>
        <dbReference type="ChEBI" id="CHEBI:13193"/>
        <dbReference type="ChEBI" id="CHEBI:15588"/>
        <dbReference type="ChEBI" id="CHEBI:16452"/>
        <dbReference type="ChEBI" id="CHEBI:17499"/>
    </reaction>
    <physiologicalReaction direction="left-to-right" evidence="14">
        <dbReference type="Rhea" id="RHEA:67461"/>
    </physiologicalReaction>
</comment>
<dbReference type="AlphaFoldDB" id="A0A6A5TNH4"/>
<dbReference type="FunFam" id="3.30.43.10:FF:000002">
    <property type="entry name" value="D-2-hydroxyglutarate dehydrogenase, mitochondrial"/>
    <property type="match status" value="1"/>
</dbReference>
<dbReference type="InterPro" id="IPR051264">
    <property type="entry name" value="FAD-oxidored/transferase_4"/>
</dbReference>
<evidence type="ECO:0000256" key="2">
    <source>
        <dbReference type="ARBA" id="ARBA00004173"/>
    </source>
</evidence>
<keyword evidence="5" id="KW-0479">Metal-binding</keyword>
<feature type="region of interest" description="Disordered" evidence="16">
    <location>
        <begin position="34"/>
        <end position="54"/>
    </location>
</feature>
<dbReference type="PANTHER" id="PTHR43716:SF1">
    <property type="entry name" value="D-2-HYDROXYGLUTARATE DEHYDROGENASE, MITOCHONDRIAL"/>
    <property type="match status" value="1"/>
</dbReference>
<keyword evidence="4" id="KW-0285">Flavoprotein</keyword>
<dbReference type="SUPFAM" id="SSF55103">
    <property type="entry name" value="FAD-linked oxidases, C-terminal domain"/>
    <property type="match status" value="1"/>
</dbReference>
<keyword evidence="19" id="KW-1185">Reference proteome</keyword>
<evidence type="ECO:0000259" key="17">
    <source>
        <dbReference type="PROSITE" id="PS51387"/>
    </source>
</evidence>
<evidence type="ECO:0000256" key="1">
    <source>
        <dbReference type="ARBA" id="ARBA00001974"/>
    </source>
</evidence>
<dbReference type="GO" id="GO:0071949">
    <property type="term" value="F:FAD binding"/>
    <property type="evidence" value="ECO:0007669"/>
    <property type="project" value="InterPro"/>
</dbReference>
<dbReference type="FunFam" id="1.10.45.10:FF:000001">
    <property type="entry name" value="D-lactate dehydrogenase mitochondrial"/>
    <property type="match status" value="1"/>
</dbReference>
<reference evidence="18" key="1">
    <citation type="journal article" date="2020" name="Stud. Mycol.">
        <title>101 Dothideomycetes genomes: a test case for predicting lifestyles and emergence of pathogens.</title>
        <authorList>
            <person name="Haridas S."/>
            <person name="Albert R."/>
            <person name="Binder M."/>
            <person name="Bloem J."/>
            <person name="Labutti K."/>
            <person name="Salamov A."/>
            <person name="Andreopoulos B."/>
            <person name="Baker S."/>
            <person name="Barry K."/>
            <person name="Bills G."/>
            <person name="Bluhm B."/>
            <person name="Cannon C."/>
            <person name="Castanera R."/>
            <person name="Culley D."/>
            <person name="Daum C."/>
            <person name="Ezra D."/>
            <person name="Gonzalez J."/>
            <person name="Henrissat B."/>
            <person name="Kuo A."/>
            <person name="Liang C."/>
            <person name="Lipzen A."/>
            <person name="Lutzoni F."/>
            <person name="Magnuson J."/>
            <person name="Mondo S."/>
            <person name="Nolan M."/>
            <person name="Ohm R."/>
            <person name="Pangilinan J."/>
            <person name="Park H.-J."/>
            <person name="Ramirez L."/>
            <person name="Alfaro M."/>
            <person name="Sun H."/>
            <person name="Tritt A."/>
            <person name="Yoshinaga Y."/>
            <person name="Zwiers L.-H."/>
            <person name="Turgeon B."/>
            <person name="Goodwin S."/>
            <person name="Spatafora J."/>
            <person name="Crous P."/>
            <person name="Grigoriev I."/>
        </authorList>
    </citation>
    <scope>NUCLEOTIDE SEQUENCE</scope>
    <source>
        <strain evidence="18">CBS 675.92</strain>
    </source>
</reference>
<dbReference type="InterPro" id="IPR004113">
    <property type="entry name" value="FAD-bd_oxidored_4_C"/>
</dbReference>
<dbReference type="Pfam" id="PF01565">
    <property type="entry name" value="FAD_binding_4"/>
    <property type="match status" value="1"/>
</dbReference>
<evidence type="ECO:0000313" key="18">
    <source>
        <dbReference type="EMBL" id="KAF1954201.1"/>
    </source>
</evidence>
<dbReference type="EMBL" id="ML977000">
    <property type="protein sequence ID" value="KAF1954201.1"/>
    <property type="molecule type" value="Genomic_DNA"/>
</dbReference>
<dbReference type="InterPro" id="IPR016171">
    <property type="entry name" value="Vanillyl_alc_oxidase_C-sub2"/>
</dbReference>
<dbReference type="FunFam" id="3.30.70.2740:FF:000002">
    <property type="entry name" value="D-2-hydroxyglutarate dehydrogenase mitochondrial"/>
    <property type="match status" value="1"/>
</dbReference>
<dbReference type="EC" id="1.1.99.39" evidence="11"/>
<evidence type="ECO:0000256" key="16">
    <source>
        <dbReference type="SAM" id="MobiDB-lite"/>
    </source>
</evidence>
<name>A0A6A5TNH4_9PLEO</name>
<dbReference type="InterPro" id="IPR016167">
    <property type="entry name" value="FAD-bd_PCMH_sub1"/>
</dbReference>
<evidence type="ECO:0000256" key="3">
    <source>
        <dbReference type="ARBA" id="ARBA00008000"/>
    </source>
</evidence>
<dbReference type="InterPro" id="IPR036318">
    <property type="entry name" value="FAD-bd_PCMH-like_sf"/>
</dbReference>